<dbReference type="CDD" id="cd03244">
    <property type="entry name" value="ABCC_MRP_domain2"/>
    <property type="match status" value="1"/>
</dbReference>
<evidence type="ECO:0000256" key="7">
    <source>
        <dbReference type="ARBA" id="ARBA00023136"/>
    </source>
</evidence>
<gene>
    <name evidence="13" type="ORF">OFUS_LOCUS24547</name>
</gene>
<dbReference type="InterPro" id="IPR011527">
    <property type="entry name" value="ABC1_TM_dom"/>
</dbReference>
<keyword evidence="4" id="KW-0547">Nucleotide-binding</keyword>
<evidence type="ECO:0000256" key="5">
    <source>
        <dbReference type="ARBA" id="ARBA00022840"/>
    </source>
</evidence>
<feature type="transmembrane region" description="Helical" evidence="10">
    <location>
        <begin position="1036"/>
        <end position="1055"/>
    </location>
</feature>
<organism evidence="13 14">
    <name type="scientific">Owenia fusiformis</name>
    <name type="common">Polychaete worm</name>
    <dbReference type="NCBI Taxonomy" id="6347"/>
    <lineage>
        <taxon>Eukaryota</taxon>
        <taxon>Metazoa</taxon>
        <taxon>Spiralia</taxon>
        <taxon>Lophotrochozoa</taxon>
        <taxon>Annelida</taxon>
        <taxon>Polychaeta</taxon>
        <taxon>Sedentaria</taxon>
        <taxon>Canalipalpata</taxon>
        <taxon>Sabellida</taxon>
        <taxon>Oweniida</taxon>
        <taxon>Oweniidae</taxon>
        <taxon>Owenia</taxon>
    </lineage>
</organism>
<feature type="transmembrane region" description="Helical" evidence="10">
    <location>
        <begin position="231"/>
        <end position="253"/>
    </location>
</feature>
<proteinExistence type="predicted"/>
<dbReference type="FunFam" id="1.20.1560.10:FF:000006">
    <property type="entry name" value="ATP-binding cassette, sub-family C (CFTR/MRP), member 9"/>
    <property type="match status" value="1"/>
</dbReference>
<dbReference type="PROSITE" id="PS50929">
    <property type="entry name" value="ABC_TM1F"/>
    <property type="match status" value="2"/>
</dbReference>
<dbReference type="GO" id="GO:0140359">
    <property type="term" value="F:ABC-type transporter activity"/>
    <property type="evidence" value="ECO:0007669"/>
    <property type="project" value="InterPro"/>
</dbReference>
<dbReference type="CDD" id="cd18591">
    <property type="entry name" value="ABC_6TM_SUR1_D1_like"/>
    <property type="match status" value="1"/>
</dbReference>
<keyword evidence="6 10" id="KW-1133">Transmembrane helix</keyword>
<dbReference type="SUPFAM" id="SSF52540">
    <property type="entry name" value="P-loop containing nucleoside triphosphate hydrolases"/>
    <property type="match status" value="2"/>
</dbReference>
<dbReference type="Pfam" id="PF00664">
    <property type="entry name" value="ABC_membrane"/>
    <property type="match status" value="3"/>
</dbReference>
<dbReference type="InterPro" id="IPR003439">
    <property type="entry name" value="ABC_transporter-like_ATP-bd"/>
</dbReference>
<feature type="coiled-coil region" evidence="8">
    <location>
        <begin position="868"/>
        <end position="906"/>
    </location>
</feature>
<dbReference type="InterPro" id="IPR036640">
    <property type="entry name" value="ABC1_TM_sf"/>
</dbReference>
<dbReference type="Gene3D" id="1.20.1560.10">
    <property type="entry name" value="ABC transporter type 1, transmembrane domain"/>
    <property type="match status" value="3"/>
</dbReference>
<evidence type="ECO:0000256" key="8">
    <source>
        <dbReference type="SAM" id="Coils"/>
    </source>
</evidence>
<dbReference type="PROSITE" id="PS00211">
    <property type="entry name" value="ABC_TRANSPORTER_1"/>
    <property type="match status" value="2"/>
</dbReference>
<evidence type="ECO:0000256" key="10">
    <source>
        <dbReference type="SAM" id="Phobius"/>
    </source>
</evidence>
<evidence type="ECO:0000256" key="4">
    <source>
        <dbReference type="ARBA" id="ARBA00022741"/>
    </source>
</evidence>
<evidence type="ECO:0000313" key="14">
    <source>
        <dbReference type="Proteomes" id="UP000749559"/>
    </source>
</evidence>
<feature type="region of interest" description="Disordered" evidence="9">
    <location>
        <begin position="988"/>
        <end position="1015"/>
    </location>
</feature>
<keyword evidence="3 10" id="KW-0812">Transmembrane</keyword>
<dbReference type="FunFam" id="3.40.50.300:FF:000163">
    <property type="entry name" value="Multidrug resistance-associated protein member 4"/>
    <property type="match status" value="1"/>
</dbReference>
<dbReference type="InterPro" id="IPR050173">
    <property type="entry name" value="ABC_transporter_C-like"/>
</dbReference>
<feature type="domain" description="ABC transporter" evidence="11">
    <location>
        <begin position="1380"/>
        <end position="1614"/>
    </location>
</feature>
<dbReference type="SUPFAM" id="SSF90123">
    <property type="entry name" value="ABC transporter transmembrane region"/>
    <property type="match status" value="3"/>
</dbReference>
<dbReference type="PANTHER" id="PTHR24223:SF461">
    <property type="entry name" value="ATP-BINDING CASSETTE SUB-FAMILY C MEMBER SUR"/>
    <property type="match status" value="1"/>
</dbReference>
<keyword evidence="8" id="KW-0175">Coiled coil</keyword>
<evidence type="ECO:0000256" key="2">
    <source>
        <dbReference type="ARBA" id="ARBA00022448"/>
    </source>
</evidence>
<dbReference type="GO" id="GO:0016887">
    <property type="term" value="F:ATP hydrolysis activity"/>
    <property type="evidence" value="ECO:0007669"/>
    <property type="project" value="InterPro"/>
</dbReference>
<dbReference type="OrthoDB" id="6500128at2759"/>
<feature type="compositionally biased region" description="Basic and acidic residues" evidence="9">
    <location>
        <begin position="609"/>
        <end position="618"/>
    </location>
</feature>
<feature type="domain" description="ABC transporter" evidence="11">
    <location>
        <begin position="640"/>
        <end position="873"/>
    </location>
</feature>
<feature type="coiled-coil region" evidence="8">
    <location>
        <begin position="456"/>
        <end position="483"/>
    </location>
</feature>
<feature type="transmembrane region" description="Helical" evidence="10">
    <location>
        <begin position="1292"/>
        <end position="1312"/>
    </location>
</feature>
<dbReference type="GO" id="GO:0016020">
    <property type="term" value="C:membrane"/>
    <property type="evidence" value="ECO:0007669"/>
    <property type="project" value="UniProtKB-SubCell"/>
</dbReference>
<feature type="transmembrane region" description="Helical" evidence="10">
    <location>
        <begin position="1174"/>
        <end position="1194"/>
    </location>
</feature>
<dbReference type="InterPro" id="IPR003593">
    <property type="entry name" value="AAA+_ATPase"/>
</dbReference>
<feature type="region of interest" description="Disordered" evidence="9">
    <location>
        <begin position="598"/>
        <end position="621"/>
    </location>
</feature>
<feature type="transmembrane region" description="Helical" evidence="10">
    <location>
        <begin position="112"/>
        <end position="132"/>
    </location>
</feature>
<dbReference type="FunFam" id="1.20.1560.10:FF:000010">
    <property type="entry name" value="Multidrug resistance-associated ABC transporter"/>
    <property type="match status" value="1"/>
</dbReference>
<feature type="transmembrane region" description="Helical" evidence="10">
    <location>
        <begin position="1200"/>
        <end position="1221"/>
    </location>
</feature>
<feature type="transmembrane region" description="Helical" evidence="10">
    <location>
        <begin position="32"/>
        <end position="52"/>
    </location>
</feature>
<feature type="transmembrane region" description="Helical" evidence="10">
    <location>
        <begin position="405"/>
        <end position="428"/>
    </location>
</feature>
<reference evidence="13" key="1">
    <citation type="submission" date="2022-03" db="EMBL/GenBank/DDBJ databases">
        <authorList>
            <person name="Martin C."/>
        </authorList>
    </citation>
    <scope>NUCLEOTIDE SEQUENCE</scope>
</reference>
<feature type="transmembrane region" description="Helical" evidence="10">
    <location>
        <begin position="73"/>
        <end position="92"/>
    </location>
</feature>
<dbReference type="PANTHER" id="PTHR24223">
    <property type="entry name" value="ATP-BINDING CASSETTE SUB-FAMILY C"/>
    <property type="match status" value="1"/>
</dbReference>
<feature type="transmembrane region" description="Helical" evidence="10">
    <location>
        <begin position="510"/>
        <end position="539"/>
    </location>
</feature>
<evidence type="ECO:0000256" key="1">
    <source>
        <dbReference type="ARBA" id="ARBA00004141"/>
    </source>
</evidence>
<dbReference type="InterPro" id="IPR027417">
    <property type="entry name" value="P-loop_NTPase"/>
</dbReference>
<name>A0A8S4Q5Q6_OWEFU</name>
<sequence length="1616" mass="180720">MIKMEAYCGPNAFPLIGEPYIQNECINNLLCLIPHLIFILIEIPSLLVNYLSNKQRYSLDKTWVHFTGHNVRWVLILILLIITILEIGEGVISDTYNVTKVLNLHMKGLNGSHLRLVVNYGGLLVYVALVVVEIYTFKVQRYAFLSNPVPVAPPDELEETGYIQPHVNLLSRAIWWWLNPLLRYGYKNTLELKDLGKLPKTEWAEKNFIKFKQIFDAEKEKAAKKGKQPSLWICYFKTFWPMICLGGLFKVLADACQLIGPMAVEGIVKYVEEVRSRPENMTITEVDFAITTMEFFSNGFVLAVVLLVAYSCMATFWQNHFYLSIRQGIRCRAAIQSMVYHKSLRLSTYTMSEGTMTQGQILNHMSNDCFHVMMLFYMGHFAWTLPIQGQILNHMSNDCFHVMMLFYMGHFAWTLPIQLTVIFALLYIQVGVSALIGAGFLVSLLPLQYVVGSYLAKMQKKILENADERLKQANEMLQGIKLLKLYAWEALFCKKVEDVRKKELKFLFKAACLWAATLFITDGAPISITLVTFCVYPYIEGQQLTASKAFSALALFNLLAIPLVVAPMVINIITHAKVSTDRLLPFFLASEVEGSTIEQDGRQNGNVGSERDISKTTKDGAQYSAVKTQEDNVAEKDTKIHEDNVIEIKDGEFTWDFESKEPLLSNVQLTIPKGELTMIVGQVGSGKSSLLSALLGEMTTMGGTVTWSRDVKIAYAAQRAWLMNSTVRDNILFGEPYDAERYNEVIKACALEPDIKILPAGDQTEIGEKGINMSGGQKQRVSVARAMYSQTDVLILDDPLSALDVHVGSHIFHHGIQDFLLSQQRTVVLVTHQLQYLPQAKQVYVMKDCAITHNGTLDDIKTDDPALYAQWQDAILSAKKALEQSQQEAEEGLDSISLEREELTRQLSHDNIHTSPRLRQAKSHGVLSSLPDHMTSTPHKVKSAVVARHLPEEDLPELGRAQSLTAIAYLSQSRMDIFGEELAMKDKVPTGSELERRKSQTPDSKGDANEAGKLIEEEERETGHVKLIVYKLYTQAASWYMVLITLLCYVARQAFRMGMDFWLAEWSEGSGGSHVDSYHGNSTGNSSNSEVSHTAKKDNSYYVGVYVALGLPTVFLAFVCGVVLYIMSLSASKKLFSGMLWAIVRAPMRFFDTTPLGRILNRFSYDTNTIDEKLPITIDSVFYCVLVCLSGIVVNGITTPFFLLAVLPLCICYFAIQRFYISSSRELQRLDSVSRSPVFAQFSETLGGLPTIRAYRAQERFKDKNLGSIDSNNTAFLYLHTSNVWMGVRLDYLGAAIVFIAAISSVATGVSGAAGPGLVGLAIAYALNVSSYLNWLMRNVSEGEMHFNAVERVTHYTNVPQEQYAGAEEPSDSWPDQGLIELRNVALRYASDLDPVVDNVNIKITPGEKVGICGRTGSGKSSLTLGLFRIIDICKGQIFMDGIDISRVPLERLRSRISIIPQDPVLFSGTVRYNLDPEHVKTDDELWEGLDIAQLKPIIQQLPLGLDAVVSEGGENYSVGQRQLFCLARAFLRKSTILVMDEATASVDMATDKIIQTVVRKEFKDRTVLTIAHRVATIIDSDTIIVLDKGCIIENDSPKALLAKDTVFKSLVEQNK</sequence>
<keyword evidence="5" id="KW-0067">ATP-binding</keyword>
<feature type="transmembrane region" description="Helical" evidence="10">
    <location>
        <begin position="1101"/>
        <end position="1127"/>
    </location>
</feature>
<evidence type="ECO:0000259" key="11">
    <source>
        <dbReference type="PROSITE" id="PS50893"/>
    </source>
</evidence>
<feature type="compositionally biased region" description="Polar residues" evidence="9">
    <location>
        <begin position="598"/>
        <end position="607"/>
    </location>
</feature>
<evidence type="ECO:0000256" key="9">
    <source>
        <dbReference type="SAM" id="MobiDB-lite"/>
    </source>
</evidence>
<dbReference type="EMBL" id="CAIIXF020000012">
    <property type="protein sequence ID" value="CAH1800691.1"/>
    <property type="molecule type" value="Genomic_DNA"/>
</dbReference>
<feature type="domain" description="ABC transmembrane type-1" evidence="12">
    <location>
        <begin position="245"/>
        <end position="575"/>
    </location>
</feature>
<feature type="domain" description="ABC transmembrane type-1" evidence="12">
    <location>
        <begin position="1043"/>
        <end position="1345"/>
    </location>
</feature>
<dbReference type="FunFam" id="3.40.50.300:FF:002366">
    <property type="entry name" value="Uncharacterized protein"/>
    <property type="match status" value="1"/>
</dbReference>
<keyword evidence="14" id="KW-1185">Reference proteome</keyword>
<dbReference type="SMART" id="SM00382">
    <property type="entry name" value="AAA"/>
    <property type="match status" value="2"/>
</dbReference>
<dbReference type="CDD" id="cd18602">
    <property type="entry name" value="ABC_6TM_SUR1_D2_like"/>
    <property type="match status" value="1"/>
</dbReference>
<protein>
    <submittedName>
        <fullName evidence="13">Uncharacterized protein</fullName>
    </submittedName>
</protein>
<comment type="subcellular location">
    <subcellularLocation>
        <location evidence="1">Membrane</location>
        <topology evidence="1">Multi-pass membrane protein</topology>
    </subcellularLocation>
</comment>
<dbReference type="Proteomes" id="UP000749559">
    <property type="component" value="Unassembled WGS sequence"/>
</dbReference>
<evidence type="ECO:0000256" key="3">
    <source>
        <dbReference type="ARBA" id="ARBA00022692"/>
    </source>
</evidence>
<evidence type="ECO:0000259" key="12">
    <source>
        <dbReference type="PROSITE" id="PS50929"/>
    </source>
</evidence>
<dbReference type="CDD" id="cd03250">
    <property type="entry name" value="ABCC_MRP_domain1"/>
    <property type="match status" value="1"/>
</dbReference>
<feature type="transmembrane region" description="Helical" evidence="10">
    <location>
        <begin position="1318"/>
        <end position="1337"/>
    </location>
</feature>
<keyword evidence="2" id="KW-0813">Transport</keyword>
<dbReference type="GO" id="GO:0005524">
    <property type="term" value="F:ATP binding"/>
    <property type="evidence" value="ECO:0007669"/>
    <property type="project" value="UniProtKB-KW"/>
</dbReference>
<feature type="transmembrane region" description="Helical" evidence="10">
    <location>
        <begin position="551"/>
        <end position="573"/>
    </location>
</feature>
<dbReference type="Pfam" id="PF00005">
    <property type="entry name" value="ABC_tran"/>
    <property type="match status" value="2"/>
</dbReference>
<comment type="caution">
    <text evidence="13">The sequence shown here is derived from an EMBL/GenBank/DDBJ whole genome shotgun (WGS) entry which is preliminary data.</text>
</comment>
<evidence type="ECO:0000313" key="13">
    <source>
        <dbReference type="EMBL" id="CAH1800691.1"/>
    </source>
</evidence>
<keyword evidence="7 10" id="KW-0472">Membrane</keyword>
<dbReference type="PROSITE" id="PS50893">
    <property type="entry name" value="ABC_TRANSPORTER_2"/>
    <property type="match status" value="2"/>
</dbReference>
<feature type="transmembrane region" description="Helical" evidence="10">
    <location>
        <begin position="434"/>
        <end position="456"/>
    </location>
</feature>
<evidence type="ECO:0000256" key="6">
    <source>
        <dbReference type="ARBA" id="ARBA00022989"/>
    </source>
</evidence>
<dbReference type="InterPro" id="IPR017871">
    <property type="entry name" value="ABC_transporter-like_CS"/>
</dbReference>
<feature type="transmembrane region" description="Helical" evidence="10">
    <location>
        <begin position="295"/>
        <end position="317"/>
    </location>
</feature>
<accession>A0A8S4Q5Q6</accession>
<dbReference type="Gene3D" id="3.40.50.300">
    <property type="entry name" value="P-loop containing nucleotide triphosphate hydrolases"/>
    <property type="match status" value="2"/>
</dbReference>